<name>A0A4Y2KD39_ARAVE</name>
<proteinExistence type="predicted"/>
<dbReference type="AlphaFoldDB" id="A0A4Y2KD39"/>
<dbReference type="EMBL" id="BGPR01004438">
    <property type="protein sequence ID" value="GBM99655.1"/>
    <property type="molecule type" value="Genomic_DNA"/>
</dbReference>
<keyword evidence="2" id="KW-1185">Reference proteome</keyword>
<organism evidence="1 2">
    <name type="scientific">Araneus ventricosus</name>
    <name type="common">Orbweaver spider</name>
    <name type="synonym">Epeira ventricosa</name>
    <dbReference type="NCBI Taxonomy" id="182803"/>
    <lineage>
        <taxon>Eukaryota</taxon>
        <taxon>Metazoa</taxon>
        <taxon>Ecdysozoa</taxon>
        <taxon>Arthropoda</taxon>
        <taxon>Chelicerata</taxon>
        <taxon>Arachnida</taxon>
        <taxon>Araneae</taxon>
        <taxon>Araneomorphae</taxon>
        <taxon>Entelegynae</taxon>
        <taxon>Araneoidea</taxon>
        <taxon>Araneidae</taxon>
        <taxon>Araneus</taxon>
    </lineage>
</organism>
<reference evidence="1 2" key="1">
    <citation type="journal article" date="2019" name="Sci. Rep.">
        <title>Orb-weaving spider Araneus ventricosus genome elucidates the spidroin gene catalogue.</title>
        <authorList>
            <person name="Kono N."/>
            <person name="Nakamura H."/>
            <person name="Ohtoshi R."/>
            <person name="Moran D.A.P."/>
            <person name="Shinohara A."/>
            <person name="Yoshida Y."/>
            <person name="Fujiwara M."/>
            <person name="Mori M."/>
            <person name="Tomita M."/>
            <person name="Arakawa K."/>
        </authorList>
    </citation>
    <scope>NUCLEOTIDE SEQUENCE [LARGE SCALE GENOMIC DNA]</scope>
</reference>
<sequence>MCISVFVLSIVMSRTEITKILIQSTRSPTEGKTMFEDHLTWNRSSGILWGLLLQDAGYFGQIRLKAIQTHTFTDNGRHKHRDTHETYGNAKNRSCSDYISQLSG</sequence>
<comment type="caution">
    <text evidence="1">The sequence shown here is derived from an EMBL/GenBank/DDBJ whole genome shotgun (WGS) entry which is preliminary data.</text>
</comment>
<protein>
    <submittedName>
        <fullName evidence="1">Uncharacterized protein</fullName>
    </submittedName>
</protein>
<evidence type="ECO:0000313" key="1">
    <source>
        <dbReference type="EMBL" id="GBM99655.1"/>
    </source>
</evidence>
<gene>
    <name evidence="1" type="ORF">AVEN_257771_1</name>
</gene>
<accession>A0A4Y2KD39</accession>
<dbReference type="Proteomes" id="UP000499080">
    <property type="component" value="Unassembled WGS sequence"/>
</dbReference>
<evidence type="ECO:0000313" key="2">
    <source>
        <dbReference type="Proteomes" id="UP000499080"/>
    </source>
</evidence>